<dbReference type="EMBL" id="CP145316">
    <property type="protein sequence ID" value="XAM17565.1"/>
    <property type="molecule type" value="Genomic_DNA"/>
</dbReference>
<organism evidence="1 2">
    <name type="scientific">Helicobacter mastomyrinus</name>
    <dbReference type="NCBI Taxonomy" id="287948"/>
    <lineage>
        <taxon>Bacteria</taxon>
        <taxon>Pseudomonadati</taxon>
        <taxon>Campylobacterota</taxon>
        <taxon>Epsilonproteobacteria</taxon>
        <taxon>Campylobacterales</taxon>
        <taxon>Helicobacteraceae</taxon>
        <taxon>Helicobacter</taxon>
    </lineage>
</organism>
<sequence length="77" mass="8643">MKFLIILFALALFAFMMVRPLLKGSGKSAKKPKKTQDDIEEMCQCTHCGVYASVRESFLADGLYFCSKKCLEKGAKQ</sequence>
<dbReference type="InterPro" id="IPR049708">
    <property type="entry name" value="PP0621-like"/>
</dbReference>
<name>A0ABZ3F4C2_9HELI</name>
<dbReference type="NCBIfam" id="NF041023">
    <property type="entry name" value="PP0621_fam"/>
    <property type="match status" value="1"/>
</dbReference>
<protein>
    <submittedName>
        <fullName evidence="1">PP0621 family protein</fullName>
    </submittedName>
</protein>
<reference evidence="1 2" key="1">
    <citation type="submission" date="2024-02" db="EMBL/GenBank/DDBJ databases">
        <title>Genome and pathogenicity analysis of Helicobacter mastomyrinus isolated from mice.</title>
        <authorList>
            <person name="Zhu L."/>
        </authorList>
    </citation>
    <scope>NUCLEOTIDE SEQUENCE [LARGE SCALE GENOMIC DNA]</scope>
    <source>
        <strain evidence="1 2">Hm-17</strain>
    </source>
</reference>
<gene>
    <name evidence="1" type="ORF">V3I05_07705</name>
</gene>
<accession>A0ABZ3F4C2</accession>
<keyword evidence="2" id="KW-1185">Reference proteome</keyword>
<evidence type="ECO:0000313" key="2">
    <source>
        <dbReference type="Proteomes" id="UP001434737"/>
    </source>
</evidence>
<proteinExistence type="predicted"/>
<dbReference type="RefSeq" id="WP_295700744.1">
    <property type="nucleotide sequence ID" value="NZ_CP145316.1"/>
</dbReference>
<evidence type="ECO:0000313" key="1">
    <source>
        <dbReference type="EMBL" id="XAM17565.1"/>
    </source>
</evidence>
<dbReference type="Proteomes" id="UP001434737">
    <property type="component" value="Chromosome"/>
</dbReference>